<comment type="caution">
    <text evidence="1">The sequence shown here is derived from an EMBL/GenBank/DDBJ whole genome shotgun (WGS) entry which is preliminary data.</text>
</comment>
<reference evidence="1 2" key="1">
    <citation type="submission" date="2020-08" db="EMBL/GenBank/DDBJ databases">
        <title>Functional genomics of gut bacteria from endangered species of beetles.</title>
        <authorList>
            <person name="Carlos-Shanley C."/>
        </authorList>
    </citation>
    <scope>NUCLEOTIDE SEQUENCE [LARGE SCALE GENOMIC DNA]</scope>
    <source>
        <strain evidence="1 2">S00124</strain>
    </source>
</reference>
<accession>A0ABR6RH92</accession>
<keyword evidence="2" id="KW-1185">Reference proteome</keyword>
<evidence type="ECO:0000313" key="1">
    <source>
        <dbReference type="EMBL" id="MBB6578477.1"/>
    </source>
</evidence>
<protein>
    <submittedName>
        <fullName evidence="1">Uncharacterized protein</fullName>
    </submittedName>
</protein>
<proteinExistence type="predicted"/>
<dbReference type="Proteomes" id="UP000562492">
    <property type="component" value="Unassembled WGS sequence"/>
</dbReference>
<organism evidence="1 2">
    <name type="scientific">Comamonas odontotermitis</name>
    <dbReference type="NCBI Taxonomy" id="379895"/>
    <lineage>
        <taxon>Bacteria</taxon>
        <taxon>Pseudomonadati</taxon>
        <taxon>Pseudomonadota</taxon>
        <taxon>Betaproteobacteria</taxon>
        <taxon>Burkholderiales</taxon>
        <taxon>Comamonadaceae</taxon>
        <taxon>Comamonas</taxon>
    </lineage>
</organism>
<evidence type="ECO:0000313" key="2">
    <source>
        <dbReference type="Proteomes" id="UP000562492"/>
    </source>
</evidence>
<dbReference type="EMBL" id="JACHKZ010000015">
    <property type="protein sequence ID" value="MBB6578477.1"/>
    <property type="molecule type" value="Genomic_DNA"/>
</dbReference>
<name>A0ABR6RH92_9BURK</name>
<dbReference type="RefSeq" id="WP_184708976.1">
    <property type="nucleotide sequence ID" value="NZ_JACHKZ010000015.1"/>
</dbReference>
<gene>
    <name evidence="1" type="ORF">HNP33_002559</name>
</gene>
<sequence>MSELYLGPEHINAQLLASLAFADAASGASHIVLYSALPAQPRDVPAGSALADIALAKPCGSVAGESFTLQPASAGGTMILTNGFARWARWVRSDGKLVAAGTVSNTLGDGAFRLSGGTTPDGETTPLLQAGGLVVFGTLILT</sequence>